<reference evidence="16" key="2">
    <citation type="journal article" date="2023" name="BMC Genomics">
        <title>Pest status, molecular evolution, and epigenetic factors derived from the genome assembly of Frankliniella fusca, a thysanopteran phytovirus vector.</title>
        <authorList>
            <person name="Catto M.A."/>
            <person name="Labadie P.E."/>
            <person name="Jacobson A.L."/>
            <person name="Kennedy G.G."/>
            <person name="Srinivasan R."/>
            <person name="Hunt B.G."/>
        </authorList>
    </citation>
    <scope>NUCLEOTIDE SEQUENCE</scope>
    <source>
        <strain evidence="16">PL_HMW_Pooled</strain>
    </source>
</reference>
<keyword evidence="8" id="KW-0256">Endoplasmic reticulum</keyword>
<dbReference type="GO" id="GO:0008194">
    <property type="term" value="F:UDP-glycosyltransferase activity"/>
    <property type="evidence" value="ECO:0007669"/>
    <property type="project" value="TreeGrafter"/>
</dbReference>
<dbReference type="EC" id="2.4.1.-" evidence="15"/>
<evidence type="ECO:0000256" key="15">
    <source>
        <dbReference type="RuleBase" id="RU363063"/>
    </source>
</evidence>
<dbReference type="GO" id="GO:0005783">
    <property type="term" value="C:endoplasmic reticulum"/>
    <property type="evidence" value="ECO:0007669"/>
    <property type="project" value="UniProtKB-SubCell"/>
</dbReference>
<evidence type="ECO:0000256" key="1">
    <source>
        <dbReference type="ARBA" id="ARBA00004240"/>
    </source>
</evidence>
<keyword evidence="12" id="KW-0472">Membrane</keyword>
<keyword evidence="13" id="KW-0325">Glycoprotein</keyword>
<keyword evidence="9" id="KW-0735">Signal-anchor</keyword>
<evidence type="ECO:0000313" key="17">
    <source>
        <dbReference type="Proteomes" id="UP001219518"/>
    </source>
</evidence>
<keyword evidence="11 15" id="KW-0333">Golgi apparatus</keyword>
<evidence type="ECO:0000256" key="14">
    <source>
        <dbReference type="ARBA" id="ARBA00047667"/>
    </source>
</evidence>
<comment type="caution">
    <text evidence="16">The sequence shown here is derived from an EMBL/GenBank/DDBJ whole genome shotgun (WGS) entry which is preliminary data.</text>
</comment>
<evidence type="ECO:0000256" key="10">
    <source>
        <dbReference type="ARBA" id="ARBA00022989"/>
    </source>
</evidence>
<comment type="catalytic activity">
    <reaction evidence="14">
        <text>3-O-(N-acetyl-beta-D-glucosaminyl-(1-&gt;4)-alpha-D-mannosyl)-L-threonyl-[protein] + UDP-N-acetyl-alpha-D-galactosamine = 3-O-[beta-D-GalNAc-(1-&gt;3)-beta-D-GlcNAc-(1-&gt;4)-alpha-D-Man]-L-Thr-[protein] + UDP + H(+)</text>
        <dbReference type="Rhea" id="RHEA:37667"/>
        <dbReference type="Rhea" id="RHEA-COMP:13308"/>
        <dbReference type="Rhea" id="RHEA-COMP:13618"/>
        <dbReference type="ChEBI" id="CHEBI:15378"/>
        <dbReference type="ChEBI" id="CHEBI:58223"/>
        <dbReference type="ChEBI" id="CHEBI:67138"/>
        <dbReference type="ChEBI" id="CHEBI:136709"/>
        <dbReference type="ChEBI" id="CHEBI:137540"/>
        <dbReference type="EC" id="2.4.1.313"/>
    </reaction>
</comment>
<evidence type="ECO:0000256" key="2">
    <source>
        <dbReference type="ARBA" id="ARBA00004323"/>
    </source>
</evidence>
<keyword evidence="10" id="KW-1133">Transmembrane helix</keyword>
<name>A0AAE1GUM2_9NEOP</name>
<evidence type="ECO:0000256" key="13">
    <source>
        <dbReference type="ARBA" id="ARBA00023180"/>
    </source>
</evidence>
<keyword evidence="17" id="KW-1185">Reference proteome</keyword>
<evidence type="ECO:0000256" key="11">
    <source>
        <dbReference type="ARBA" id="ARBA00023034"/>
    </source>
</evidence>
<reference evidence="16" key="1">
    <citation type="submission" date="2021-07" db="EMBL/GenBank/DDBJ databases">
        <authorList>
            <person name="Catto M.A."/>
            <person name="Jacobson A."/>
            <person name="Kennedy G."/>
            <person name="Labadie P."/>
            <person name="Hunt B.G."/>
            <person name="Srinivasan R."/>
        </authorList>
    </citation>
    <scope>NUCLEOTIDE SEQUENCE</scope>
    <source>
        <strain evidence="16">PL_HMW_Pooled</strain>
        <tissue evidence="16">Head</tissue>
    </source>
</reference>
<evidence type="ECO:0000256" key="6">
    <source>
        <dbReference type="ARBA" id="ARBA00022679"/>
    </source>
</evidence>
<evidence type="ECO:0000256" key="7">
    <source>
        <dbReference type="ARBA" id="ARBA00022692"/>
    </source>
</evidence>
<comment type="pathway">
    <text evidence="3">Protein modification; protein glycosylation.</text>
</comment>
<evidence type="ECO:0000256" key="4">
    <source>
        <dbReference type="ARBA" id="ARBA00008661"/>
    </source>
</evidence>
<accession>A0AAE1GUM2</accession>
<sequence length="496" mass="57311">MQPFIKRYVIFTALNSLVDRHSSRSANRALLSCSRYHRMCFFIKSGSTKENAFMIIAVLSAPNNFEARNSIRDTWKSLTNRPYLKFYFLIGRQNCQIHPFDRKSEFSCDEFHFTQNNDSACKKSGWTPVMLNHYDLLSTTSGASSFTFRVNYPVIIRGIRLWKQSIKGLSKAVVNLKNARTGHLVTSVSFEIPNSPYNDSIWLESQTNPFLLPKSFDAEVEIDLKYLESYNGVSIPCYGFSNWFDLCGAIQLTSQFHPDSGWINFNNKSCTPISLLLELNDIEAHVKEADARSLQWQSHIKTLAQNLDHEVAMYKDIIFTDVVDVYRNIPQKLLHFYKWASQNINFTYLLKTDDDTFIDIPAVTKFLQAVPTKDALQMWWWGKLRHGLPVERHGKWQELEYGAPVYPPFLCGGGYVINNIVVEYLVRNYQWLYNFQGEDTCLGIWLSGVHPVSPKTASCKWSCTSECDQTSCNRCQLSTEEMLSVWKKYEENRTIC</sequence>
<evidence type="ECO:0000256" key="3">
    <source>
        <dbReference type="ARBA" id="ARBA00004922"/>
    </source>
</evidence>
<evidence type="ECO:0000256" key="12">
    <source>
        <dbReference type="ARBA" id="ARBA00023136"/>
    </source>
</evidence>
<evidence type="ECO:0000256" key="8">
    <source>
        <dbReference type="ARBA" id="ARBA00022824"/>
    </source>
</evidence>
<dbReference type="GO" id="GO:0000139">
    <property type="term" value="C:Golgi membrane"/>
    <property type="evidence" value="ECO:0007669"/>
    <property type="project" value="UniProtKB-SubCell"/>
</dbReference>
<dbReference type="PANTHER" id="PTHR11214">
    <property type="entry name" value="BETA-1,3-N-ACETYLGLUCOSAMINYLTRANSFERASE"/>
    <property type="match status" value="1"/>
</dbReference>
<keyword evidence="6" id="KW-0808">Transferase</keyword>
<dbReference type="EMBL" id="JAHWGI010000085">
    <property type="protein sequence ID" value="KAK3909188.1"/>
    <property type="molecule type" value="Genomic_DNA"/>
</dbReference>
<comment type="similarity">
    <text evidence="4 15">Belongs to the glycosyltransferase 31 family.</text>
</comment>
<keyword evidence="5 15" id="KW-0328">Glycosyltransferase</keyword>
<dbReference type="PANTHER" id="PTHR11214:SF219">
    <property type="entry name" value="UDP-GALNAC:BETA-1,3-N-ACETYLGALACTOSAMINYLTRANSFERASE 2"/>
    <property type="match status" value="1"/>
</dbReference>
<dbReference type="InterPro" id="IPR002659">
    <property type="entry name" value="Glyco_trans_31"/>
</dbReference>
<evidence type="ECO:0000313" key="16">
    <source>
        <dbReference type="EMBL" id="KAK3909188.1"/>
    </source>
</evidence>
<dbReference type="GO" id="GO:0006493">
    <property type="term" value="P:protein O-linked glycosylation"/>
    <property type="evidence" value="ECO:0007669"/>
    <property type="project" value="TreeGrafter"/>
</dbReference>
<protein>
    <recommendedName>
        <fullName evidence="15">Hexosyltransferase</fullName>
        <ecNumber evidence="15">2.4.1.-</ecNumber>
    </recommendedName>
</protein>
<organism evidence="16 17">
    <name type="scientific">Frankliniella fusca</name>
    <dbReference type="NCBI Taxonomy" id="407009"/>
    <lineage>
        <taxon>Eukaryota</taxon>
        <taxon>Metazoa</taxon>
        <taxon>Ecdysozoa</taxon>
        <taxon>Arthropoda</taxon>
        <taxon>Hexapoda</taxon>
        <taxon>Insecta</taxon>
        <taxon>Pterygota</taxon>
        <taxon>Neoptera</taxon>
        <taxon>Paraneoptera</taxon>
        <taxon>Thysanoptera</taxon>
        <taxon>Terebrantia</taxon>
        <taxon>Thripoidea</taxon>
        <taxon>Thripidae</taxon>
        <taxon>Frankliniella</taxon>
    </lineage>
</organism>
<dbReference type="GO" id="GO:0016758">
    <property type="term" value="F:hexosyltransferase activity"/>
    <property type="evidence" value="ECO:0007669"/>
    <property type="project" value="InterPro"/>
</dbReference>
<dbReference type="AlphaFoldDB" id="A0AAE1GUM2"/>
<evidence type="ECO:0000256" key="9">
    <source>
        <dbReference type="ARBA" id="ARBA00022968"/>
    </source>
</evidence>
<proteinExistence type="inferred from homology"/>
<gene>
    <name evidence="16" type="ORF">KUF71_003787</name>
</gene>
<dbReference type="Pfam" id="PF01762">
    <property type="entry name" value="Galactosyl_T"/>
    <property type="match status" value="1"/>
</dbReference>
<evidence type="ECO:0000256" key="5">
    <source>
        <dbReference type="ARBA" id="ARBA00022676"/>
    </source>
</evidence>
<comment type="subcellular location">
    <subcellularLocation>
        <location evidence="1">Endoplasmic reticulum</location>
    </subcellularLocation>
    <subcellularLocation>
        <location evidence="2 15">Golgi apparatus membrane</location>
        <topology evidence="2 15">Single-pass type II membrane protein</topology>
    </subcellularLocation>
</comment>
<dbReference type="Proteomes" id="UP001219518">
    <property type="component" value="Unassembled WGS sequence"/>
</dbReference>
<keyword evidence="7" id="KW-0812">Transmembrane</keyword>
<dbReference type="Gene3D" id="3.90.550.50">
    <property type="match status" value="1"/>
</dbReference>